<dbReference type="NCBIfam" id="NF006452">
    <property type="entry name" value="PRK08788.1"/>
    <property type="match status" value="1"/>
</dbReference>
<dbReference type="GO" id="GO:0006635">
    <property type="term" value="P:fatty acid beta-oxidation"/>
    <property type="evidence" value="ECO:0007669"/>
    <property type="project" value="TreeGrafter"/>
</dbReference>
<reference evidence="2" key="1">
    <citation type="submission" date="2022-08" db="EMBL/GenBank/DDBJ databases">
        <title>Genomic Encyclopedia of Type Strains, Phase III (KMG-III): the genomes of soil and plant-associated and newly described type strains.</title>
        <authorList>
            <person name="Whitman W."/>
        </authorList>
    </citation>
    <scope>NUCLEOTIDE SEQUENCE</scope>
    <source>
        <strain evidence="2">HMT 1</strain>
    </source>
</reference>
<protein>
    <submittedName>
        <fullName evidence="2">DSF synthase</fullName>
    </submittedName>
</protein>
<evidence type="ECO:0000256" key="1">
    <source>
        <dbReference type="ARBA" id="ARBA00005254"/>
    </source>
</evidence>
<comment type="caution">
    <text evidence="2">The sequence shown here is derived from an EMBL/GenBank/DDBJ whole genome shotgun (WGS) entry which is preliminary data.</text>
</comment>
<dbReference type="InterPro" id="IPR029045">
    <property type="entry name" value="ClpP/crotonase-like_dom_sf"/>
</dbReference>
<sequence length="299" mass="33900">MEAINTHHILEQFKQIKLRMDASQGVLWMYMQPEGRPCFSVDLVKEIIASHNTLQRNRGYYPHADDFVKVDYQVMTSPDGMPYNLGGDLELFLHCLRKRDRQRLTDYAKLCIDGLYPTSCNFQGTVTTIALVKGQALGGGFESALSSSIIIAERDARMGLPEVLFNLFPGMGAYQLLARRLPQAQVERMIMSGRLYEAEELYEMGVVDILAEPGAGEAAVHEYVQRNQRRRNTQLSMQRVRQLSQPLSYHELMRVCHLWVDAALQLTARDLKVMERLVSAQYRMVSGGTESQAPLQAIA</sequence>
<gene>
    <name evidence="2" type="ORF">J2T55_001798</name>
</gene>
<proteinExistence type="inferred from homology"/>
<accession>A0AAE3HNC1</accession>
<dbReference type="InterPro" id="IPR001753">
    <property type="entry name" value="Enoyl-CoA_hydra/iso"/>
</dbReference>
<evidence type="ECO:0000313" key="2">
    <source>
        <dbReference type="EMBL" id="MCS3903767.1"/>
    </source>
</evidence>
<dbReference type="Gene3D" id="6.20.390.30">
    <property type="match status" value="1"/>
</dbReference>
<dbReference type="EMBL" id="JANUCT010000011">
    <property type="protein sequence ID" value="MCS3903767.1"/>
    <property type="molecule type" value="Genomic_DNA"/>
</dbReference>
<dbReference type="CDD" id="cd06558">
    <property type="entry name" value="crotonase-like"/>
    <property type="match status" value="1"/>
</dbReference>
<keyword evidence="3" id="KW-1185">Reference proteome</keyword>
<organism evidence="2 3">
    <name type="scientific">Methylohalomonas lacus</name>
    <dbReference type="NCBI Taxonomy" id="398773"/>
    <lineage>
        <taxon>Bacteria</taxon>
        <taxon>Pseudomonadati</taxon>
        <taxon>Pseudomonadota</taxon>
        <taxon>Gammaproteobacteria</taxon>
        <taxon>Methylohalomonadales</taxon>
        <taxon>Methylohalomonadaceae</taxon>
        <taxon>Methylohalomonas</taxon>
    </lineage>
</organism>
<dbReference type="GO" id="GO:0003824">
    <property type="term" value="F:catalytic activity"/>
    <property type="evidence" value="ECO:0007669"/>
    <property type="project" value="UniProtKB-ARBA"/>
</dbReference>
<dbReference type="RefSeq" id="WP_259055741.1">
    <property type="nucleotide sequence ID" value="NZ_JANUCT010000011.1"/>
</dbReference>
<dbReference type="Gene3D" id="3.90.226.10">
    <property type="entry name" value="2-enoyl-CoA Hydratase, Chain A, domain 1"/>
    <property type="match status" value="1"/>
</dbReference>
<dbReference type="PANTHER" id="PTHR11941:SF54">
    <property type="entry name" value="ENOYL-COA HYDRATASE, MITOCHONDRIAL"/>
    <property type="match status" value="1"/>
</dbReference>
<dbReference type="Pfam" id="PF00378">
    <property type="entry name" value="ECH_1"/>
    <property type="match status" value="1"/>
</dbReference>
<dbReference type="PANTHER" id="PTHR11941">
    <property type="entry name" value="ENOYL-COA HYDRATASE-RELATED"/>
    <property type="match status" value="1"/>
</dbReference>
<evidence type="ECO:0000313" key="3">
    <source>
        <dbReference type="Proteomes" id="UP001204445"/>
    </source>
</evidence>
<name>A0AAE3HNC1_9GAMM</name>
<dbReference type="Proteomes" id="UP001204445">
    <property type="component" value="Unassembled WGS sequence"/>
</dbReference>
<dbReference type="SUPFAM" id="SSF52096">
    <property type="entry name" value="ClpP/crotonase"/>
    <property type="match status" value="1"/>
</dbReference>
<comment type="similarity">
    <text evidence="1">Belongs to the enoyl-CoA hydratase/isomerase family.</text>
</comment>
<dbReference type="AlphaFoldDB" id="A0AAE3HNC1"/>